<dbReference type="STRING" id="755178.Cyan10605_0247"/>
<dbReference type="KEGG" id="can:Cyan10605_0247"/>
<organism evidence="1 2">
    <name type="scientific">Cyanobacterium aponinum (strain PCC 10605)</name>
    <dbReference type="NCBI Taxonomy" id="755178"/>
    <lineage>
        <taxon>Bacteria</taxon>
        <taxon>Bacillati</taxon>
        <taxon>Cyanobacteriota</taxon>
        <taxon>Cyanophyceae</taxon>
        <taxon>Oscillatoriophycideae</taxon>
        <taxon>Chroococcales</taxon>
        <taxon>Geminocystaceae</taxon>
        <taxon>Cyanobacterium</taxon>
    </lineage>
</organism>
<dbReference type="RefSeq" id="WP_015218130.1">
    <property type="nucleotide sequence ID" value="NC_019776.1"/>
</dbReference>
<sequence length="71" mass="8336">MSIKGLINQKIENLSESEQMKVLNLIDIIQQENLKTENQLWSQFSLEQAMKGLENDLIPEYTEADLIEKWQ</sequence>
<dbReference type="HOGENOM" id="CLU_2731110_0_0_3"/>
<dbReference type="eggNOG" id="ENOG502ZIHK">
    <property type="taxonomic scope" value="Bacteria"/>
</dbReference>
<proteinExistence type="predicted"/>
<dbReference type="EMBL" id="CP003947">
    <property type="protein sequence ID" value="AFZ52398.1"/>
    <property type="molecule type" value="Genomic_DNA"/>
</dbReference>
<accession>K9Z1Y4</accession>
<dbReference type="OrthoDB" id="516749at2"/>
<name>K9Z1Y4_CYAAP</name>
<reference evidence="2" key="1">
    <citation type="journal article" date="2013" name="Proc. Natl. Acad. Sci. U.S.A.">
        <title>Improving the coverage of the cyanobacterial phylum using diversity-driven genome sequencing.</title>
        <authorList>
            <person name="Shih P.M."/>
            <person name="Wu D."/>
            <person name="Latifi A."/>
            <person name="Axen S.D."/>
            <person name="Fewer D.P."/>
            <person name="Talla E."/>
            <person name="Calteau A."/>
            <person name="Cai F."/>
            <person name="Tandeau de Marsac N."/>
            <person name="Rippka R."/>
            <person name="Herdman M."/>
            <person name="Sivonen K."/>
            <person name="Coursin T."/>
            <person name="Laurent T."/>
            <person name="Goodwin L."/>
            <person name="Nolan M."/>
            <person name="Davenport K.W."/>
            <person name="Han C.S."/>
            <person name="Rubin E.M."/>
            <person name="Eisen J.A."/>
            <person name="Woyke T."/>
            <person name="Gugger M."/>
            <person name="Kerfeld C.A."/>
        </authorList>
    </citation>
    <scope>NUCLEOTIDE SEQUENCE [LARGE SCALE GENOMIC DNA]</scope>
    <source>
        <strain evidence="2">PCC 10605</strain>
    </source>
</reference>
<protein>
    <submittedName>
        <fullName evidence="1">Uncharacterized protein</fullName>
    </submittedName>
</protein>
<keyword evidence="2" id="KW-1185">Reference proteome</keyword>
<evidence type="ECO:0000313" key="1">
    <source>
        <dbReference type="EMBL" id="AFZ52398.1"/>
    </source>
</evidence>
<dbReference type="Proteomes" id="UP000010480">
    <property type="component" value="Chromosome"/>
</dbReference>
<dbReference type="AlphaFoldDB" id="K9Z1Y4"/>
<evidence type="ECO:0000313" key="2">
    <source>
        <dbReference type="Proteomes" id="UP000010480"/>
    </source>
</evidence>
<gene>
    <name evidence="1" type="ordered locus">Cyan10605_0247</name>
</gene>